<organism evidence="1 2">
    <name type="scientific">Flavobacterium sediminilitoris</name>
    <dbReference type="NCBI Taxonomy" id="2024526"/>
    <lineage>
        <taxon>Bacteria</taxon>
        <taxon>Pseudomonadati</taxon>
        <taxon>Bacteroidota</taxon>
        <taxon>Flavobacteriia</taxon>
        <taxon>Flavobacteriales</taxon>
        <taxon>Flavobacteriaceae</taxon>
        <taxon>Flavobacterium</taxon>
    </lineage>
</organism>
<evidence type="ECO:0000313" key="1">
    <source>
        <dbReference type="EMBL" id="UOX33095.1"/>
    </source>
</evidence>
<accession>A0ABY4HKM9</accession>
<proteinExistence type="predicted"/>
<gene>
    <name evidence="1" type="ORF">LXD69_13740</name>
</gene>
<evidence type="ECO:0000313" key="2">
    <source>
        <dbReference type="Proteomes" id="UP000830454"/>
    </source>
</evidence>
<dbReference type="Proteomes" id="UP000830454">
    <property type="component" value="Chromosome"/>
</dbReference>
<reference evidence="1" key="2">
    <citation type="submission" date="2022-04" db="EMBL/GenBank/DDBJ databases">
        <title>Complete Genome Sequence of Flavobacterium sediminilitoris YSM-43, Isolated from a Tidal Sediment.</title>
        <authorList>
            <person name="Lee P.A."/>
        </authorList>
    </citation>
    <scope>NUCLEOTIDE SEQUENCE</scope>
    <source>
        <strain evidence="1">YSM-43</strain>
    </source>
</reference>
<dbReference type="RefSeq" id="WP_246915824.1">
    <property type="nucleotide sequence ID" value="NZ_CP090145.1"/>
</dbReference>
<sequence>MEKITDSEILQIHYYLSNNSHSMDAKILNKVEGELLKILEEVSNILGLEISVETFALEEGGIKSVYKFINKKKNRAKIIVVGSFLASIIGSVISDVISNSINTDSETEKKKNEFLDLQIKKLKQDFEKDSLEALKTNLKNEEEFVVTQELIDSLAIYISENNKVKISKSKFYTFLSKEGKIEKISTQELNENFEPKSIEKIVPRSDFNLFIVKETVVEPEYKENVTLEIVSPVLKRNRMSWKAIYNNQNITFKLKDDDFKNLILNKNLSFSNGTKLICDIETKQKMDDDGKIKESGRSVYNVSKIIYTNGDIVDLR</sequence>
<dbReference type="EMBL" id="CP090145">
    <property type="protein sequence ID" value="UOX33095.1"/>
    <property type="molecule type" value="Genomic_DNA"/>
</dbReference>
<keyword evidence="2" id="KW-1185">Reference proteome</keyword>
<name>A0ABY4HKM9_9FLAO</name>
<reference evidence="1" key="1">
    <citation type="submission" date="2021-12" db="EMBL/GenBank/DDBJ databases">
        <authorList>
            <person name="Cha I.-T."/>
            <person name="Lee K.-E."/>
            <person name="Park S.-J."/>
        </authorList>
    </citation>
    <scope>NUCLEOTIDE SEQUENCE</scope>
    <source>
        <strain evidence="1">YSM-43</strain>
    </source>
</reference>
<protein>
    <submittedName>
        <fullName evidence="1">Uncharacterized protein</fullName>
    </submittedName>
</protein>